<comment type="subcellular location">
    <subcellularLocation>
        <location evidence="1">Cell membrane</location>
        <topology evidence="1">Multi-pass membrane protein</topology>
    </subcellularLocation>
</comment>
<dbReference type="Proteomes" id="UP000471298">
    <property type="component" value="Unassembled WGS sequence"/>
</dbReference>
<name>A0A6N7EVK8_9GAMM</name>
<gene>
    <name evidence="8" type="ORF">GCU85_07175</name>
</gene>
<reference evidence="8 9" key="1">
    <citation type="submission" date="2019-10" db="EMBL/GenBank/DDBJ databases">
        <title>Cardiobacteriales fam. a chemoheterotrophic member of the order Cardiobacteriales, and proposal of Cardiobacteriales fam. nov.</title>
        <authorList>
            <person name="Wang C."/>
        </authorList>
    </citation>
    <scope>NUCLEOTIDE SEQUENCE [LARGE SCALE GENOMIC DNA]</scope>
    <source>
        <strain evidence="8 9">ML27</strain>
    </source>
</reference>
<dbReference type="InterPro" id="IPR002758">
    <property type="entry name" value="Cation_antiport_E"/>
</dbReference>
<dbReference type="PANTHER" id="PTHR34584">
    <property type="entry name" value="NA(+)/H(+) ANTIPORTER SUBUNIT E1"/>
    <property type="match status" value="1"/>
</dbReference>
<evidence type="ECO:0000256" key="3">
    <source>
        <dbReference type="ARBA" id="ARBA00022475"/>
    </source>
</evidence>
<evidence type="ECO:0000313" key="9">
    <source>
        <dbReference type="Proteomes" id="UP000471298"/>
    </source>
</evidence>
<dbReference type="InParanoid" id="A0A6N7EVK8"/>
<comment type="similarity">
    <text evidence="2">Belongs to the CPA3 antiporters (TC 2.A.63) subunit E family.</text>
</comment>
<dbReference type="AlphaFoldDB" id="A0A6N7EVK8"/>
<dbReference type="GO" id="GO:0005886">
    <property type="term" value="C:plasma membrane"/>
    <property type="evidence" value="ECO:0007669"/>
    <property type="project" value="UniProtKB-SubCell"/>
</dbReference>
<evidence type="ECO:0000256" key="4">
    <source>
        <dbReference type="ARBA" id="ARBA00022692"/>
    </source>
</evidence>
<keyword evidence="4 7" id="KW-0812">Transmembrane</keyword>
<dbReference type="Pfam" id="PF01899">
    <property type="entry name" value="MNHE"/>
    <property type="match status" value="1"/>
</dbReference>
<keyword evidence="6 7" id="KW-0472">Membrane</keyword>
<evidence type="ECO:0000313" key="8">
    <source>
        <dbReference type="EMBL" id="MPV86512.1"/>
    </source>
</evidence>
<feature type="transmembrane region" description="Helical" evidence="7">
    <location>
        <begin position="30"/>
        <end position="48"/>
    </location>
</feature>
<protein>
    <submittedName>
        <fullName evidence="8">Cation:proton antiporter</fullName>
    </submittedName>
</protein>
<proteinExistence type="inferred from homology"/>
<accession>A0A6N7EVK8</accession>
<dbReference type="PANTHER" id="PTHR34584:SF1">
    <property type="entry name" value="NA(+)_H(+) ANTIPORTER SUBUNIT E1"/>
    <property type="match status" value="1"/>
</dbReference>
<keyword evidence="3" id="KW-1003">Cell membrane</keyword>
<evidence type="ECO:0000256" key="7">
    <source>
        <dbReference type="SAM" id="Phobius"/>
    </source>
</evidence>
<evidence type="ECO:0000256" key="1">
    <source>
        <dbReference type="ARBA" id="ARBA00004651"/>
    </source>
</evidence>
<organism evidence="8 9">
    <name type="scientific">Ostreibacterium oceani</name>
    <dbReference type="NCBI Taxonomy" id="2654998"/>
    <lineage>
        <taxon>Bacteria</taxon>
        <taxon>Pseudomonadati</taxon>
        <taxon>Pseudomonadota</taxon>
        <taxon>Gammaproteobacteria</taxon>
        <taxon>Cardiobacteriales</taxon>
        <taxon>Ostreibacteriaceae</taxon>
        <taxon>Ostreibacterium</taxon>
    </lineage>
</organism>
<evidence type="ECO:0000256" key="5">
    <source>
        <dbReference type="ARBA" id="ARBA00022989"/>
    </source>
</evidence>
<dbReference type="RefSeq" id="WP_152810500.1">
    <property type="nucleotide sequence ID" value="NZ_WHNW01000007.1"/>
</dbReference>
<evidence type="ECO:0000256" key="2">
    <source>
        <dbReference type="ARBA" id="ARBA00006228"/>
    </source>
</evidence>
<keyword evidence="5 7" id="KW-1133">Transmembrane helix</keyword>
<dbReference type="EMBL" id="WHNW01000007">
    <property type="protein sequence ID" value="MPV86512.1"/>
    <property type="molecule type" value="Genomic_DNA"/>
</dbReference>
<evidence type="ECO:0000256" key="6">
    <source>
        <dbReference type="ARBA" id="ARBA00023136"/>
    </source>
</evidence>
<dbReference type="GO" id="GO:0008324">
    <property type="term" value="F:monoatomic cation transmembrane transporter activity"/>
    <property type="evidence" value="ECO:0007669"/>
    <property type="project" value="InterPro"/>
</dbReference>
<comment type="caution">
    <text evidence="8">The sequence shown here is derived from an EMBL/GenBank/DDBJ whole genome shotgun (WGS) entry which is preliminary data.</text>
</comment>
<keyword evidence="9" id="KW-1185">Reference proteome</keyword>
<sequence length="163" mass="18514">MKLLIPHFILAFALAYIAQGYLPFDIGGNGYLLLMWGIFTLTWPLSYLFAKTYFVKLPRLVNLIVFFIKELFMANLRVAYDVVTPTTYMRPCVVAVPLDAKTDIEITILACMISLTPGTLSLGLSEDRSLLFVHAITFSTMDPEAIKQELKQGFEQRLLRVTR</sequence>